<organism evidence="1 2">
    <name type="scientific">Vibrio penaeicida</name>
    <dbReference type="NCBI Taxonomy" id="104609"/>
    <lineage>
        <taxon>Bacteria</taxon>
        <taxon>Pseudomonadati</taxon>
        <taxon>Pseudomonadota</taxon>
        <taxon>Gammaproteobacteria</taxon>
        <taxon>Vibrionales</taxon>
        <taxon>Vibrionaceae</taxon>
        <taxon>Vibrio</taxon>
    </lineage>
</organism>
<reference evidence="2" key="1">
    <citation type="journal article" date="2019" name="Int. J. Syst. Evol. Microbiol.">
        <title>The Global Catalogue of Microorganisms (GCM) 10K type strain sequencing project: providing services to taxonomists for standard genome sequencing and annotation.</title>
        <authorList>
            <consortium name="The Broad Institute Genomics Platform"/>
            <consortium name="The Broad Institute Genome Sequencing Center for Infectious Disease"/>
            <person name="Wu L."/>
            <person name="Ma J."/>
        </authorList>
    </citation>
    <scope>NUCLEOTIDE SEQUENCE [LARGE SCALE GENOMIC DNA]</scope>
    <source>
        <strain evidence="2">NBRC 15640</strain>
    </source>
</reference>
<dbReference type="AlphaFoldDB" id="A0AAV5NN61"/>
<dbReference type="RefSeq" id="WP_126607783.1">
    <property type="nucleotide sequence ID" value="NZ_AP025144.1"/>
</dbReference>
<evidence type="ECO:0000313" key="1">
    <source>
        <dbReference type="EMBL" id="GLQ71693.1"/>
    </source>
</evidence>
<proteinExistence type="predicted"/>
<gene>
    <name evidence="1" type="ORF">GCM10007932_10530</name>
</gene>
<keyword evidence="2" id="KW-1185">Reference proteome</keyword>
<dbReference type="InterPro" id="IPR027417">
    <property type="entry name" value="P-loop_NTPase"/>
</dbReference>
<protein>
    <submittedName>
        <fullName evidence="1">Recombinase RecA</fullName>
    </submittedName>
</protein>
<sequence>MHEIIKTLKHKNLLWNGVNTSHHADVISSGYTELDNKLGGGFPSKGVIEIDTATGIGELRLLDAFLSNTADNRLRVFIHPPGKICGEFFVAQGYKLDRIVVISPRNYKEALWAAEQSLKSGACSHVLLWRDTLEIHQVKRLQMASENGNCSLIIFKPQKQAFPLPVSLSLSLEAHSKGLNITINKRKGGLGRTVLYIDMSHNWVNLTKAPTDNTIITFPLLKRG</sequence>
<comment type="caution">
    <text evidence="1">The sequence shown here is derived from an EMBL/GenBank/DDBJ whole genome shotgun (WGS) entry which is preliminary data.</text>
</comment>
<dbReference type="NCBIfam" id="NF033429">
    <property type="entry name" value="ImuA_translesion"/>
    <property type="match status" value="1"/>
</dbReference>
<dbReference type="Proteomes" id="UP001156690">
    <property type="component" value="Unassembled WGS sequence"/>
</dbReference>
<accession>A0AAV5NN61</accession>
<evidence type="ECO:0000313" key="2">
    <source>
        <dbReference type="Proteomes" id="UP001156690"/>
    </source>
</evidence>
<dbReference type="PIRSF" id="PIRSF037290">
    <property type="entry name" value="UCP037290"/>
    <property type="match status" value="1"/>
</dbReference>
<dbReference type="Gene3D" id="3.40.50.300">
    <property type="entry name" value="P-loop containing nucleotide triphosphate hydrolases"/>
    <property type="match status" value="1"/>
</dbReference>
<dbReference type="SUPFAM" id="SSF52540">
    <property type="entry name" value="P-loop containing nucleoside triphosphate hydrolases"/>
    <property type="match status" value="1"/>
</dbReference>
<dbReference type="InterPro" id="IPR017166">
    <property type="entry name" value="UCP037290"/>
</dbReference>
<dbReference type="EMBL" id="BSNX01000008">
    <property type="protein sequence ID" value="GLQ71693.1"/>
    <property type="molecule type" value="Genomic_DNA"/>
</dbReference>
<dbReference type="InterPro" id="IPR047610">
    <property type="entry name" value="ImuA_translesion"/>
</dbReference>
<name>A0AAV5NN61_9VIBR</name>